<dbReference type="GO" id="GO:0016491">
    <property type="term" value="F:oxidoreductase activity"/>
    <property type="evidence" value="ECO:0007669"/>
    <property type="project" value="UniProtKB-KW"/>
</dbReference>
<protein>
    <submittedName>
        <fullName evidence="3">Gamma-glutamylputrescine oxidoreductase</fullName>
        <ecNumber evidence="3">1.4.3.-</ecNumber>
    </submittedName>
</protein>
<reference evidence="3 4" key="1">
    <citation type="submission" date="2016-12" db="EMBL/GenBank/DDBJ databases">
        <authorList>
            <person name="Song W.-J."/>
            <person name="Kurnit D.M."/>
        </authorList>
    </citation>
    <scope>NUCLEOTIDE SEQUENCE [LARGE SCALE GENOMIC DNA]</scope>
    <source>
        <strain evidence="3 4">IMCC3135</strain>
    </source>
</reference>
<sequence length="437" mass="46481">MGEGMSKHPVEEIHWSVTASAKPECESLKGDIDADVVIVGGGLTGCRTAVGLAEAGLSVVLLEERDIGWGASGRSGGQCNPLWRQTPDELAKRFGGARAELLVKTTLQSADELFRDIRHFGVECDDVQNGWVQAAHTSGSLKSLERLHAAWQGVGAEIDILEGGDVESVSGSPEYRFALFHRKGGSVQPLSLTRGYAKAAQARGARIFCGEAVQGLNRMNGRWRVSTAAGSVSAEQVVLTTNAYSRDALTPGIRKTFFPLVSIAVATEPLSAAQQASVLPNKVTIADTRKAIYFSRYDRDGRLIFGCVGSSESVGLLGGHQRLRKGVETVFPQLRGIGLERTWGGRIAVTQEMIPHIHEPAPGITAALGFSGRGIAMTSVMGRALTSKILGEPEHALPFPVQSMKSIPCHAALNALLPLGAPVLSLKDKFDKLTSGI</sequence>
<name>A0A2Z2NVU7_9GAMM</name>
<dbReference type="KEGG" id="gai:IMCC3135_18845"/>
<feature type="domain" description="FAD dependent oxidoreductase" evidence="2">
    <location>
        <begin position="35"/>
        <end position="386"/>
    </location>
</feature>
<dbReference type="GO" id="GO:0005737">
    <property type="term" value="C:cytoplasm"/>
    <property type="evidence" value="ECO:0007669"/>
    <property type="project" value="TreeGrafter"/>
</dbReference>
<accession>A0A2Z2NVU7</accession>
<dbReference type="InterPro" id="IPR006076">
    <property type="entry name" value="FAD-dep_OxRdtase"/>
</dbReference>
<organism evidence="3 4">
    <name type="scientific">Granulosicoccus antarcticus IMCC3135</name>
    <dbReference type="NCBI Taxonomy" id="1192854"/>
    <lineage>
        <taxon>Bacteria</taxon>
        <taxon>Pseudomonadati</taxon>
        <taxon>Pseudomonadota</taxon>
        <taxon>Gammaproteobacteria</taxon>
        <taxon>Chromatiales</taxon>
        <taxon>Granulosicoccaceae</taxon>
        <taxon>Granulosicoccus</taxon>
    </lineage>
</organism>
<dbReference type="PANTHER" id="PTHR13847:SF281">
    <property type="entry name" value="FAD DEPENDENT OXIDOREDUCTASE DOMAIN-CONTAINING PROTEIN"/>
    <property type="match status" value="1"/>
</dbReference>
<gene>
    <name evidence="3" type="primary">puuB_9</name>
    <name evidence="3" type="ORF">IMCC3135_18845</name>
</gene>
<dbReference type="Gene3D" id="3.30.9.10">
    <property type="entry name" value="D-Amino Acid Oxidase, subunit A, domain 2"/>
    <property type="match status" value="1"/>
</dbReference>
<dbReference type="SUPFAM" id="SSF51905">
    <property type="entry name" value="FAD/NAD(P)-binding domain"/>
    <property type="match status" value="1"/>
</dbReference>
<dbReference type="InterPro" id="IPR036188">
    <property type="entry name" value="FAD/NAD-bd_sf"/>
</dbReference>
<evidence type="ECO:0000313" key="4">
    <source>
        <dbReference type="Proteomes" id="UP000250079"/>
    </source>
</evidence>
<dbReference type="EMBL" id="CP018632">
    <property type="protein sequence ID" value="ASJ73848.1"/>
    <property type="molecule type" value="Genomic_DNA"/>
</dbReference>
<evidence type="ECO:0000256" key="1">
    <source>
        <dbReference type="ARBA" id="ARBA00023002"/>
    </source>
</evidence>
<keyword evidence="4" id="KW-1185">Reference proteome</keyword>
<keyword evidence="1 3" id="KW-0560">Oxidoreductase</keyword>
<proteinExistence type="predicted"/>
<evidence type="ECO:0000313" key="3">
    <source>
        <dbReference type="EMBL" id="ASJ73848.1"/>
    </source>
</evidence>
<dbReference type="Pfam" id="PF01266">
    <property type="entry name" value="DAO"/>
    <property type="match status" value="1"/>
</dbReference>
<dbReference type="AlphaFoldDB" id="A0A2Z2NVU7"/>
<dbReference type="Gene3D" id="3.50.50.60">
    <property type="entry name" value="FAD/NAD(P)-binding domain"/>
    <property type="match status" value="1"/>
</dbReference>
<dbReference type="EC" id="1.4.3.-" evidence="3"/>
<dbReference type="PANTHER" id="PTHR13847">
    <property type="entry name" value="SARCOSINE DEHYDROGENASE-RELATED"/>
    <property type="match status" value="1"/>
</dbReference>
<dbReference type="Proteomes" id="UP000250079">
    <property type="component" value="Chromosome"/>
</dbReference>
<evidence type="ECO:0000259" key="2">
    <source>
        <dbReference type="Pfam" id="PF01266"/>
    </source>
</evidence>